<evidence type="ECO:0000313" key="6">
    <source>
        <dbReference type="EMBL" id="PRD49819.1"/>
    </source>
</evidence>
<dbReference type="Pfam" id="PF00126">
    <property type="entry name" value="HTH_1"/>
    <property type="match status" value="1"/>
</dbReference>
<comment type="similarity">
    <text evidence="1">Belongs to the LysR transcriptional regulatory family.</text>
</comment>
<dbReference type="PANTHER" id="PTHR30579">
    <property type="entry name" value="TRANSCRIPTIONAL REGULATOR"/>
    <property type="match status" value="1"/>
</dbReference>
<dbReference type="InterPro" id="IPR000847">
    <property type="entry name" value="LysR_HTH_N"/>
</dbReference>
<keyword evidence="3" id="KW-0238">DNA-binding</keyword>
<keyword evidence="2" id="KW-0805">Transcription regulation</keyword>
<dbReference type="GO" id="GO:0003700">
    <property type="term" value="F:DNA-binding transcription factor activity"/>
    <property type="evidence" value="ECO:0007669"/>
    <property type="project" value="InterPro"/>
</dbReference>
<dbReference type="SUPFAM" id="SSF46785">
    <property type="entry name" value="Winged helix' DNA-binding domain"/>
    <property type="match status" value="1"/>
</dbReference>
<dbReference type="InterPro" id="IPR050176">
    <property type="entry name" value="LTTR"/>
</dbReference>
<sequence>MKPPLDLRLLRTFVQAVRSGSLSAAAVQVGRTQSAVTMQMQRLEEIVGHDLLHRGGTGVRLTGNGERFLEYAQRILSIHDEAITAFSSDGLRGSIVFGCPEDYLISTFPSLLQSFGNMHPEVEIKVVAAPTDQLRKLLHAKQVDLALVSASTWSTSDNVVWTEALVWVGRQPSFELYNFGDTIPLALSASDTMDHKAACEAMLRARLRYQISYASNSLAGLVAVARSGLAISVMTKQAVPSDLYILGSPLPPLPRLGVLITFAESVQSPIAKAFGEHIRKVLNRLT</sequence>
<dbReference type="GO" id="GO:0003677">
    <property type="term" value="F:DNA binding"/>
    <property type="evidence" value="ECO:0007669"/>
    <property type="project" value="UniProtKB-KW"/>
</dbReference>
<dbReference type="OrthoDB" id="1631201at2"/>
<keyword evidence="7" id="KW-1185">Reference proteome</keyword>
<evidence type="ECO:0000256" key="2">
    <source>
        <dbReference type="ARBA" id="ARBA00023015"/>
    </source>
</evidence>
<reference evidence="6 7" key="1">
    <citation type="submission" date="2018-02" db="EMBL/GenBank/DDBJ databases">
        <title>The draft genome of Phyllobacterium myrsinacearum DSM5892.</title>
        <authorList>
            <person name="Li L."/>
            <person name="Liu L."/>
            <person name="Zhang X."/>
            <person name="Wang T."/>
        </authorList>
    </citation>
    <scope>NUCLEOTIDE SEQUENCE [LARGE SCALE GENOMIC DNA]</scope>
    <source>
        <strain evidence="6 7">DSM 5892</strain>
    </source>
</reference>
<dbReference type="Gene3D" id="3.40.190.10">
    <property type="entry name" value="Periplasmic binding protein-like II"/>
    <property type="match status" value="2"/>
</dbReference>
<dbReference type="PANTHER" id="PTHR30579:SF7">
    <property type="entry name" value="HTH-TYPE TRANSCRIPTIONAL REGULATOR LRHA-RELATED"/>
    <property type="match status" value="1"/>
</dbReference>
<dbReference type="SUPFAM" id="SSF53850">
    <property type="entry name" value="Periplasmic binding protein-like II"/>
    <property type="match status" value="1"/>
</dbReference>
<evidence type="ECO:0000259" key="5">
    <source>
        <dbReference type="PROSITE" id="PS50931"/>
    </source>
</evidence>
<comment type="caution">
    <text evidence="6">The sequence shown here is derived from an EMBL/GenBank/DDBJ whole genome shotgun (WGS) entry which is preliminary data.</text>
</comment>
<dbReference type="AlphaFoldDB" id="A0A2S9JAN8"/>
<evidence type="ECO:0000256" key="4">
    <source>
        <dbReference type="ARBA" id="ARBA00023163"/>
    </source>
</evidence>
<dbReference type="Gene3D" id="1.10.10.10">
    <property type="entry name" value="Winged helix-like DNA-binding domain superfamily/Winged helix DNA-binding domain"/>
    <property type="match status" value="1"/>
</dbReference>
<organism evidence="6 7">
    <name type="scientific">Phyllobacterium myrsinacearum</name>
    <dbReference type="NCBI Taxonomy" id="28101"/>
    <lineage>
        <taxon>Bacteria</taxon>
        <taxon>Pseudomonadati</taxon>
        <taxon>Pseudomonadota</taxon>
        <taxon>Alphaproteobacteria</taxon>
        <taxon>Hyphomicrobiales</taxon>
        <taxon>Phyllobacteriaceae</taxon>
        <taxon>Phyllobacterium</taxon>
    </lineage>
</organism>
<evidence type="ECO:0000313" key="7">
    <source>
        <dbReference type="Proteomes" id="UP000238563"/>
    </source>
</evidence>
<dbReference type="InterPro" id="IPR005119">
    <property type="entry name" value="LysR_subst-bd"/>
</dbReference>
<gene>
    <name evidence="6" type="ORF">C5750_23580</name>
</gene>
<dbReference type="InterPro" id="IPR036390">
    <property type="entry name" value="WH_DNA-bd_sf"/>
</dbReference>
<accession>A0A2S9JAN8</accession>
<dbReference type="Proteomes" id="UP000238563">
    <property type="component" value="Unassembled WGS sequence"/>
</dbReference>
<evidence type="ECO:0000256" key="3">
    <source>
        <dbReference type="ARBA" id="ARBA00023125"/>
    </source>
</evidence>
<evidence type="ECO:0000256" key="1">
    <source>
        <dbReference type="ARBA" id="ARBA00009437"/>
    </source>
</evidence>
<protein>
    <submittedName>
        <fullName evidence="6">LysR family transcriptional regulator</fullName>
    </submittedName>
</protein>
<dbReference type="PROSITE" id="PS50931">
    <property type="entry name" value="HTH_LYSR"/>
    <property type="match status" value="1"/>
</dbReference>
<dbReference type="RefSeq" id="WP_105737412.1">
    <property type="nucleotide sequence ID" value="NZ_PVBT01000009.1"/>
</dbReference>
<keyword evidence="4" id="KW-0804">Transcription</keyword>
<name>A0A2S9JAN8_9HYPH</name>
<dbReference type="EMBL" id="PVBT01000009">
    <property type="protein sequence ID" value="PRD49819.1"/>
    <property type="molecule type" value="Genomic_DNA"/>
</dbReference>
<proteinExistence type="inferred from homology"/>
<dbReference type="Pfam" id="PF03466">
    <property type="entry name" value="LysR_substrate"/>
    <property type="match status" value="1"/>
</dbReference>
<dbReference type="InterPro" id="IPR036388">
    <property type="entry name" value="WH-like_DNA-bd_sf"/>
</dbReference>
<feature type="domain" description="HTH lysR-type" evidence="5">
    <location>
        <begin position="5"/>
        <end position="62"/>
    </location>
</feature>